<dbReference type="Pfam" id="PF09189">
    <property type="entry name" value="MoaD_arch"/>
    <property type="match status" value="1"/>
</dbReference>
<evidence type="ECO:0000313" key="3">
    <source>
        <dbReference type="Proteomes" id="UP000001572"/>
    </source>
</evidence>
<dbReference type="EMBL" id="CP000724">
    <property type="protein sequence ID" value="ABR50259.1"/>
    <property type="molecule type" value="Genomic_DNA"/>
</dbReference>
<dbReference type="InterPro" id="IPR036473">
    <property type="entry name" value="Mopterin_CF_MoaD-rel_C_sf"/>
</dbReference>
<keyword evidence="3" id="KW-1185">Reference proteome</keyword>
<gene>
    <name evidence="2" type="ordered locus">Amet_4178</name>
</gene>
<sequence>MKIQRVHETRGVTRAELAEYFKELASCEAGGAYYGKGWQVILAEEKICRLGSIKLPEVTITFHGEEGVYHEMIAIFRLKFLRAGG</sequence>
<dbReference type="OrthoDB" id="1798819at2"/>
<dbReference type="eggNOG" id="ENOG5033IBZ">
    <property type="taxonomic scope" value="Bacteria"/>
</dbReference>
<dbReference type="HOGENOM" id="CLU_189665_0_0_9"/>
<organism evidence="2 3">
    <name type="scientific">Alkaliphilus metalliredigens (strain QYMF)</name>
    <dbReference type="NCBI Taxonomy" id="293826"/>
    <lineage>
        <taxon>Bacteria</taxon>
        <taxon>Bacillati</taxon>
        <taxon>Bacillota</taxon>
        <taxon>Clostridia</taxon>
        <taxon>Peptostreptococcales</taxon>
        <taxon>Natronincolaceae</taxon>
        <taxon>Alkaliphilus</taxon>
    </lineage>
</organism>
<protein>
    <recommendedName>
        <fullName evidence="1">Molybdopterin cofactor biosynthesis MoaD-related C-terminal domain-containing protein</fullName>
    </recommendedName>
</protein>
<proteinExistence type="predicted"/>
<reference evidence="3" key="1">
    <citation type="journal article" date="2016" name="Genome Announc.">
        <title>Complete genome sequence of Alkaliphilus metalliredigens strain QYMF, an alkaliphilic and metal-reducing bacterium isolated from borax-contaminated leachate ponds.</title>
        <authorList>
            <person name="Hwang C."/>
            <person name="Copeland A."/>
            <person name="Lucas S."/>
            <person name="Lapidus A."/>
            <person name="Barry K."/>
            <person name="Detter J.C."/>
            <person name="Glavina Del Rio T."/>
            <person name="Hammon N."/>
            <person name="Israni S."/>
            <person name="Dalin E."/>
            <person name="Tice H."/>
            <person name="Pitluck S."/>
            <person name="Chertkov O."/>
            <person name="Brettin T."/>
            <person name="Bruce D."/>
            <person name="Han C."/>
            <person name="Schmutz J."/>
            <person name="Larimer F."/>
            <person name="Land M.L."/>
            <person name="Hauser L."/>
            <person name="Kyrpides N."/>
            <person name="Mikhailova N."/>
            <person name="Ye Q."/>
            <person name="Zhou J."/>
            <person name="Richardson P."/>
            <person name="Fields M.W."/>
        </authorList>
    </citation>
    <scope>NUCLEOTIDE SEQUENCE [LARGE SCALE GENOMIC DNA]</scope>
    <source>
        <strain evidence="3">QYMF</strain>
    </source>
</reference>
<dbReference type="AlphaFoldDB" id="A6TVP1"/>
<dbReference type="RefSeq" id="WP_012065207.1">
    <property type="nucleotide sequence ID" value="NC_009633.1"/>
</dbReference>
<feature type="domain" description="Molybdopterin cofactor biosynthesis MoaD-related C-terminal" evidence="1">
    <location>
        <begin position="7"/>
        <end position="85"/>
    </location>
</feature>
<evidence type="ECO:0000259" key="1">
    <source>
        <dbReference type="Pfam" id="PF09189"/>
    </source>
</evidence>
<name>A6TVP1_ALKMQ</name>
<dbReference type="Gene3D" id="3.30.1370.80">
    <property type="entry name" value="Molybdopterin cofactor biosynthesis MoaD-related, C-terminal domain"/>
    <property type="match status" value="1"/>
</dbReference>
<dbReference type="InterPro" id="IPR015272">
    <property type="entry name" value="MoadD_C"/>
</dbReference>
<dbReference type="KEGG" id="amt:Amet_4178"/>
<accession>A6TVP1</accession>
<evidence type="ECO:0000313" key="2">
    <source>
        <dbReference type="EMBL" id="ABR50259.1"/>
    </source>
</evidence>
<dbReference type="Proteomes" id="UP000001572">
    <property type="component" value="Chromosome"/>
</dbReference>